<organism evidence="1 2">
    <name type="scientific">Hibiscus sabdariffa</name>
    <name type="common">roselle</name>
    <dbReference type="NCBI Taxonomy" id="183260"/>
    <lineage>
        <taxon>Eukaryota</taxon>
        <taxon>Viridiplantae</taxon>
        <taxon>Streptophyta</taxon>
        <taxon>Embryophyta</taxon>
        <taxon>Tracheophyta</taxon>
        <taxon>Spermatophyta</taxon>
        <taxon>Magnoliopsida</taxon>
        <taxon>eudicotyledons</taxon>
        <taxon>Gunneridae</taxon>
        <taxon>Pentapetalae</taxon>
        <taxon>rosids</taxon>
        <taxon>malvids</taxon>
        <taxon>Malvales</taxon>
        <taxon>Malvaceae</taxon>
        <taxon>Malvoideae</taxon>
        <taxon>Hibiscus</taxon>
    </lineage>
</organism>
<reference evidence="1 2" key="1">
    <citation type="journal article" date="2024" name="G3 (Bethesda)">
        <title>Genome assembly of Hibiscus sabdariffa L. provides insights into metabolisms of medicinal natural products.</title>
        <authorList>
            <person name="Kim T."/>
        </authorList>
    </citation>
    <scope>NUCLEOTIDE SEQUENCE [LARGE SCALE GENOMIC DNA]</scope>
    <source>
        <strain evidence="1">TK-2024</strain>
        <tissue evidence="1">Old leaves</tissue>
    </source>
</reference>
<protein>
    <submittedName>
        <fullName evidence="1">Uncharacterized protein</fullName>
    </submittedName>
</protein>
<comment type="caution">
    <text evidence="1">The sequence shown here is derived from an EMBL/GenBank/DDBJ whole genome shotgun (WGS) entry which is preliminary data.</text>
</comment>
<evidence type="ECO:0000313" key="2">
    <source>
        <dbReference type="Proteomes" id="UP001396334"/>
    </source>
</evidence>
<dbReference type="Proteomes" id="UP001396334">
    <property type="component" value="Unassembled WGS sequence"/>
</dbReference>
<proteinExistence type="predicted"/>
<keyword evidence="2" id="KW-1185">Reference proteome</keyword>
<gene>
    <name evidence="1" type="ORF">V6N11_010441</name>
</gene>
<name>A0ABR2S5H9_9ROSI</name>
<accession>A0ABR2S5H9</accession>
<dbReference type="EMBL" id="JBBPBN010000016">
    <property type="protein sequence ID" value="KAK9020417.1"/>
    <property type="molecule type" value="Genomic_DNA"/>
</dbReference>
<evidence type="ECO:0000313" key="1">
    <source>
        <dbReference type="EMBL" id="KAK9020417.1"/>
    </source>
</evidence>
<sequence length="107" mass="11614">MATTTIMSSPMATPLPSSTICSPPNKPLHRSPLYQFPENGRELIAQNSIPSPLMMESPTDDSTCSVMMEKLGGEGLMRELSNSYEASSSFPLKPKFGFTGRDWKVGG</sequence>